<dbReference type="EMBL" id="BSOS01000026">
    <property type="protein sequence ID" value="GLR66595.1"/>
    <property type="molecule type" value="Genomic_DNA"/>
</dbReference>
<sequence>MKTRYRAMLMAGGMIGVALPALAQPANLMSPLSQQSASAAVQSYDPFLGAAHDDVERHQWNAAAAELERSETFLLNNGVTSSAGVVTSPSLAMPYVIQARTAVKQRDQVDALLAIDKAVSTPSPTSGAIAPASVVQVAPGPVSAVPASSLAPAASAEPMVTKALLPGHWQLTGWQYHWEPPDTTYRTVETNPFIPGHYEYRGGAWVWVGGHYAKVAS</sequence>
<name>A0ABQ6A2A2_9PROT</name>
<organism evidence="2 3">
    <name type="scientific">Acidocella aquatica</name>
    <dbReference type="NCBI Taxonomy" id="1922313"/>
    <lineage>
        <taxon>Bacteria</taxon>
        <taxon>Pseudomonadati</taxon>
        <taxon>Pseudomonadota</taxon>
        <taxon>Alphaproteobacteria</taxon>
        <taxon>Acetobacterales</taxon>
        <taxon>Acidocellaceae</taxon>
        <taxon>Acidocella</taxon>
    </lineage>
</organism>
<comment type="caution">
    <text evidence="2">The sequence shown here is derived from an EMBL/GenBank/DDBJ whole genome shotgun (WGS) entry which is preliminary data.</text>
</comment>
<keyword evidence="3" id="KW-1185">Reference proteome</keyword>
<evidence type="ECO:0000313" key="2">
    <source>
        <dbReference type="EMBL" id="GLR66595.1"/>
    </source>
</evidence>
<feature type="chain" id="PRO_5047204724" evidence="1">
    <location>
        <begin position="24"/>
        <end position="217"/>
    </location>
</feature>
<reference evidence="3" key="1">
    <citation type="journal article" date="2019" name="Int. J. Syst. Evol. Microbiol.">
        <title>The Global Catalogue of Microorganisms (GCM) 10K type strain sequencing project: providing services to taxonomists for standard genome sequencing and annotation.</title>
        <authorList>
            <consortium name="The Broad Institute Genomics Platform"/>
            <consortium name="The Broad Institute Genome Sequencing Center for Infectious Disease"/>
            <person name="Wu L."/>
            <person name="Ma J."/>
        </authorList>
    </citation>
    <scope>NUCLEOTIDE SEQUENCE [LARGE SCALE GENOMIC DNA]</scope>
    <source>
        <strain evidence="3">NBRC 112502</strain>
    </source>
</reference>
<gene>
    <name evidence="2" type="ORF">GCM10010909_12750</name>
</gene>
<dbReference type="RefSeq" id="WP_284257296.1">
    <property type="nucleotide sequence ID" value="NZ_BSOS01000026.1"/>
</dbReference>
<accession>A0ABQ6A2A2</accession>
<keyword evidence="1" id="KW-0732">Signal</keyword>
<protein>
    <submittedName>
        <fullName evidence="2">Uncharacterized protein</fullName>
    </submittedName>
</protein>
<evidence type="ECO:0000313" key="3">
    <source>
        <dbReference type="Proteomes" id="UP001156641"/>
    </source>
</evidence>
<evidence type="ECO:0000256" key="1">
    <source>
        <dbReference type="SAM" id="SignalP"/>
    </source>
</evidence>
<proteinExistence type="predicted"/>
<feature type="signal peptide" evidence="1">
    <location>
        <begin position="1"/>
        <end position="23"/>
    </location>
</feature>
<dbReference type="Proteomes" id="UP001156641">
    <property type="component" value="Unassembled WGS sequence"/>
</dbReference>